<dbReference type="Gene3D" id="3.30.730.10">
    <property type="entry name" value="AP2/ERF domain"/>
    <property type="match status" value="1"/>
</dbReference>
<keyword evidence="2" id="KW-0238">DNA-binding</keyword>
<keyword evidence="7" id="KW-1185">Reference proteome</keyword>
<evidence type="ECO:0000259" key="5">
    <source>
        <dbReference type="PROSITE" id="PS51032"/>
    </source>
</evidence>
<organism evidence="6 7">
    <name type="scientific">Aurantimonas manganoxydans (strain ATCC BAA-1229 / DSM 21871 / SI85-9A1)</name>
    <dbReference type="NCBI Taxonomy" id="287752"/>
    <lineage>
        <taxon>Bacteria</taxon>
        <taxon>Pseudomonadati</taxon>
        <taxon>Pseudomonadota</taxon>
        <taxon>Alphaproteobacteria</taxon>
        <taxon>Hyphomicrobiales</taxon>
        <taxon>Aurantimonadaceae</taxon>
        <taxon>Aurantimonas</taxon>
    </lineage>
</organism>
<feature type="domain" description="AP2/ERF" evidence="5">
    <location>
        <begin position="130"/>
        <end position="189"/>
    </location>
</feature>
<keyword evidence="3" id="KW-0804">Transcription</keyword>
<dbReference type="InterPro" id="IPR036955">
    <property type="entry name" value="AP2/ERF_dom_sf"/>
</dbReference>
<dbReference type="SUPFAM" id="SSF54171">
    <property type="entry name" value="DNA-binding domain"/>
    <property type="match status" value="1"/>
</dbReference>
<dbReference type="BioCyc" id="AURANTIMONAS:SI859A1_00935-MONOMER"/>
<dbReference type="AlphaFoldDB" id="Q1YJR3"/>
<name>Q1YJR3_AURMS</name>
<feature type="compositionally biased region" description="Polar residues" evidence="4">
    <location>
        <begin position="104"/>
        <end position="121"/>
    </location>
</feature>
<dbReference type="GO" id="GO:0003700">
    <property type="term" value="F:DNA-binding transcription factor activity"/>
    <property type="evidence" value="ECO:0007669"/>
    <property type="project" value="InterPro"/>
</dbReference>
<accession>Q1YJR3</accession>
<comment type="caution">
    <text evidence="6">The sequence shown here is derived from an EMBL/GenBank/DDBJ whole genome shotgun (WGS) entry which is preliminary data.</text>
</comment>
<dbReference type="PROSITE" id="PS51032">
    <property type="entry name" value="AP2_ERF"/>
    <property type="match status" value="1"/>
</dbReference>
<evidence type="ECO:0000256" key="1">
    <source>
        <dbReference type="ARBA" id="ARBA00023015"/>
    </source>
</evidence>
<evidence type="ECO:0000256" key="4">
    <source>
        <dbReference type="SAM" id="MobiDB-lite"/>
    </source>
</evidence>
<gene>
    <name evidence="6" type="ORF">SI859A1_00935</name>
</gene>
<dbReference type="InterPro" id="IPR001471">
    <property type="entry name" value="AP2/ERF_dom"/>
</dbReference>
<dbReference type="HOGENOM" id="CLU_095318_1_0_5"/>
<dbReference type="GO" id="GO:0003677">
    <property type="term" value="F:DNA binding"/>
    <property type="evidence" value="ECO:0007669"/>
    <property type="project" value="UniProtKB-KW"/>
</dbReference>
<protein>
    <recommendedName>
        <fullName evidence="5">AP2/ERF domain-containing protein</fullName>
    </recommendedName>
</protein>
<proteinExistence type="predicted"/>
<reference evidence="6 7" key="1">
    <citation type="journal article" date="2008" name="Appl. Environ. Microbiol.">
        <title>Genomic insights into Mn(II) oxidation by the marine alphaproteobacterium Aurantimonas sp. strain SI85-9A1.</title>
        <authorList>
            <person name="Dick G.J."/>
            <person name="Podell S."/>
            <person name="Johnson H.A."/>
            <person name="Rivera-Espinoza Y."/>
            <person name="Bernier-Latmani R."/>
            <person name="McCarthy J.K."/>
            <person name="Torpey J.W."/>
            <person name="Clement B.G."/>
            <person name="Gaasterland T."/>
            <person name="Tebo B.M."/>
        </authorList>
    </citation>
    <scope>NUCLEOTIDE SEQUENCE [LARGE SCALE GENOMIC DNA]</scope>
    <source>
        <strain evidence="6 7">SI85-9A1</strain>
    </source>
</reference>
<feature type="region of interest" description="Disordered" evidence="4">
    <location>
        <begin position="98"/>
        <end position="136"/>
    </location>
</feature>
<evidence type="ECO:0000313" key="6">
    <source>
        <dbReference type="EMBL" id="EAS50810.1"/>
    </source>
</evidence>
<sequence length="189" mass="21852">MRRSATMPPAAILRECFDYDPFTGALTWRVRPVAHFQSQARAEWWNRRWAGREAQGSLCSRYGHRQVTFTVRRTTYRILTNRLAWALVHDRSPIGDITRWDPRTGSSTPDNLRQSTRSQTARDSKRRKPGLKGAYRTKNGKWHSRVWVGGKHRHLGTFPTEQAAHDAWVLANVKVAGRFFNAGYLTVFD</sequence>
<evidence type="ECO:0000256" key="3">
    <source>
        <dbReference type="ARBA" id="ARBA00023163"/>
    </source>
</evidence>
<evidence type="ECO:0000256" key="2">
    <source>
        <dbReference type="ARBA" id="ARBA00023125"/>
    </source>
</evidence>
<keyword evidence="1" id="KW-0805">Transcription regulation</keyword>
<dbReference type="InterPro" id="IPR016177">
    <property type="entry name" value="DNA-bd_dom_sf"/>
</dbReference>
<dbReference type="Proteomes" id="UP000000321">
    <property type="component" value="Unassembled WGS sequence"/>
</dbReference>
<evidence type="ECO:0000313" key="7">
    <source>
        <dbReference type="Proteomes" id="UP000000321"/>
    </source>
</evidence>
<dbReference type="EMBL" id="AAPJ01000002">
    <property type="protein sequence ID" value="EAS50810.1"/>
    <property type="molecule type" value="Genomic_DNA"/>
</dbReference>